<comment type="caution">
    <text evidence="2">The sequence shown here is derived from an EMBL/GenBank/DDBJ whole genome shotgun (WGS) entry which is preliminary data.</text>
</comment>
<dbReference type="Pfam" id="PF01894">
    <property type="entry name" value="YjbQ"/>
    <property type="match status" value="1"/>
</dbReference>
<protein>
    <recommendedName>
        <fullName evidence="4">YjbQ family protein</fullName>
    </recommendedName>
</protein>
<dbReference type="InterPro" id="IPR001602">
    <property type="entry name" value="UPF0047_YjbQ-like"/>
</dbReference>
<dbReference type="EMBL" id="BIFQ01000002">
    <property type="protein sequence ID" value="GCE09060.1"/>
    <property type="molecule type" value="Genomic_DNA"/>
</dbReference>
<evidence type="ECO:0000256" key="1">
    <source>
        <dbReference type="ARBA" id="ARBA00005534"/>
    </source>
</evidence>
<dbReference type="Gene3D" id="2.60.120.460">
    <property type="entry name" value="YjbQ-like"/>
    <property type="match status" value="1"/>
</dbReference>
<accession>A0A401ZQG8</accession>
<organism evidence="2 3">
    <name type="scientific">Dictyobacter aurantiacus</name>
    <dbReference type="NCBI Taxonomy" id="1936993"/>
    <lineage>
        <taxon>Bacteria</taxon>
        <taxon>Bacillati</taxon>
        <taxon>Chloroflexota</taxon>
        <taxon>Ktedonobacteria</taxon>
        <taxon>Ktedonobacterales</taxon>
        <taxon>Dictyobacteraceae</taxon>
        <taxon>Dictyobacter</taxon>
    </lineage>
</organism>
<evidence type="ECO:0008006" key="4">
    <source>
        <dbReference type="Google" id="ProtNLM"/>
    </source>
</evidence>
<dbReference type="PIRSF" id="PIRSF004681">
    <property type="entry name" value="UCP004681"/>
    <property type="match status" value="1"/>
</dbReference>
<dbReference type="RefSeq" id="WP_235845923.1">
    <property type="nucleotide sequence ID" value="NZ_BIFQ01000002.1"/>
</dbReference>
<dbReference type="PANTHER" id="PTHR30615:SF8">
    <property type="entry name" value="UPF0047 PROTEIN C4A8.02C"/>
    <property type="match status" value="1"/>
</dbReference>
<comment type="similarity">
    <text evidence="1">Belongs to the UPF0047 family.</text>
</comment>
<proteinExistence type="inferred from homology"/>
<name>A0A401ZQG8_9CHLR</name>
<reference evidence="3" key="1">
    <citation type="submission" date="2018-12" db="EMBL/GenBank/DDBJ databases">
        <title>Tengunoibacter tsumagoiensis gen. nov., sp. nov., Dictyobacter kobayashii sp. nov., D. alpinus sp. nov., and D. joshuensis sp. nov. and description of Dictyobacteraceae fam. nov. within the order Ktedonobacterales isolated from Tengu-no-mugimeshi.</title>
        <authorList>
            <person name="Wang C.M."/>
            <person name="Zheng Y."/>
            <person name="Sakai Y."/>
            <person name="Toyoda A."/>
            <person name="Minakuchi Y."/>
            <person name="Abe K."/>
            <person name="Yokota A."/>
            <person name="Yabe S."/>
        </authorList>
    </citation>
    <scope>NUCLEOTIDE SEQUENCE [LARGE SCALE GENOMIC DNA]</scope>
    <source>
        <strain evidence="3">S-27</strain>
    </source>
</reference>
<keyword evidence="3" id="KW-1185">Reference proteome</keyword>
<dbReference type="SUPFAM" id="SSF111038">
    <property type="entry name" value="YjbQ-like"/>
    <property type="match status" value="1"/>
</dbReference>
<dbReference type="Proteomes" id="UP000287224">
    <property type="component" value="Unassembled WGS sequence"/>
</dbReference>
<dbReference type="NCBIfam" id="TIGR00149">
    <property type="entry name" value="TIGR00149_YjbQ"/>
    <property type="match status" value="1"/>
</dbReference>
<gene>
    <name evidence="2" type="ORF">KDAU_63890</name>
</gene>
<dbReference type="InterPro" id="IPR035917">
    <property type="entry name" value="YjbQ-like_sf"/>
</dbReference>
<dbReference type="PANTHER" id="PTHR30615">
    <property type="entry name" value="UNCHARACTERIZED PROTEIN YJBQ-RELATED"/>
    <property type="match status" value="1"/>
</dbReference>
<sequence length="151" mass="17358">MLQFDHVQVNFLYLEEASIDTQMKTLHIRTQKKDEIVDITETVEEYIQHSRNESGICSLFVAHTTCAITTADLDPGTDLDFLDALRAMQPDLHYRHPHDPEHTPDHILSSLIGPSLVIPYTNRRLLLGVWQRIVLVELDGPRQRTVQISTF</sequence>
<dbReference type="AlphaFoldDB" id="A0A401ZQG8"/>
<evidence type="ECO:0000313" key="3">
    <source>
        <dbReference type="Proteomes" id="UP000287224"/>
    </source>
</evidence>
<evidence type="ECO:0000313" key="2">
    <source>
        <dbReference type="EMBL" id="GCE09060.1"/>
    </source>
</evidence>